<dbReference type="EMBL" id="KQ947418">
    <property type="protein sequence ID" value="KUJ15555.1"/>
    <property type="molecule type" value="Genomic_DNA"/>
</dbReference>
<dbReference type="InterPro" id="IPR013785">
    <property type="entry name" value="Aldolase_TIM"/>
</dbReference>
<sequence>SSADYWKPVAGVTWQIQISGTVDTSVAADVFDVDLFDTPASTISTLHTTGKKVICYFSAGSYEDWRPDQSSFQSSDKGSAMQGWQGEWWLNINSANVRSIMTKRIELAASKGCDGIDPDNVDGYANDNGIGITESNAVDFLNFLANESHSHEMAIGLKNALGLVDAVLPVMQWAVNEQCEEYNECGLSKPFIDAGKPVLHIEYPDSAPNVSPEVKKASCDVSAASGFSTVLKTTDLSAWVDPC</sequence>
<gene>
    <name evidence="4" type="ORF">LY89DRAFT_562181</name>
</gene>
<dbReference type="PANTHER" id="PTHR35273:SF2">
    <property type="entry name" value="ALPHA-GALACTOSIDASE"/>
    <property type="match status" value="1"/>
</dbReference>
<dbReference type="PANTHER" id="PTHR35273">
    <property type="entry name" value="ALPHA-1,4 POLYGALACTOSAMINIDASE, PUTATIVE (AFU_ORTHOLOGUE AFUA_3G07890)-RELATED"/>
    <property type="match status" value="1"/>
</dbReference>
<evidence type="ECO:0000313" key="5">
    <source>
        <dbReference type="Proteomes" id="UP000070700"/>
    </source>
</evidence>
<dbReference type="InterPro" id="IPR004352">
    <property type="entry name" value="GH114_TIM-barrel"/>
</dbReference>
<evidence type="ECO:0000313" key="4">
    <source>
        <dbReference type="EMBL" id="KUJ15555.1"/>
    </source>
</evidence>
<dbReference type="EC" id="3.2.1.22" evidence="2"/>
<comment type="catalytic activity">
    <reaction evidence="1">
        <text>Hydrolysis of terminal, non-reducing alpha-D-galactose residues in alpha-D-galactosides, including galactose oligosaccharides, galactomannans and galactolipids.</text>
        <dbReference type="EC" id="3.2.1.22"/>
    </reaction>
</comment>
<dbReference type="Proteomes" id="UP000070700">
    <property type="component" value="Unassembled WGS sequence"/>
</dbReference>
<evidence type="ECO:0000256" key="1">
    <source>
        <dbReference type="ARBA" id="ARBA00001255"/>
    </source>
</evidence>
<dbReference type="Gene3D" id="3.20.20.70">
    <property type="entry name" value="Aldolase class I"/>
    <property type="match status" value="1"/>
</dbReference>
<dbReference type="KEGG" id="psco:LY89DRAFT_562181"/>
<organism evidence="4 5">
    <name type="scientific">Mollisia scopiformis</name>
    <name type="common">Conifer needle endophyte fungus</name>
    <name type="synonym">Phialocephala scopiformis</name>
    <dbReference type="NCBI Taxonomy" id="149040"/>
    <lineage>
        <taxon>Eukaryota</taxon>
        <taxon>Fungi</taxon>
        <taxon>Dikarya</taxon>
        <taxon>Ascomycota</taxon>
        <taxon>Pezizomycotina</taxon>
        <taxon>Leotiomycetes</taxon>
        <taxon>Helotiales</taxon>
        <taxon>Mollisiaceae</taxon>
        <taxon>Mollisia</taxon>
    </lineage>
</organism>
<dbReference type="RefSeq" id="XP_018069910.1">
    <property type="nucleotide sequence ID" value="XM_018208471.2"/>
</dbReference>
<accession>A0A194X5V0</accession>
<dbReference type="AlphaFoldDB" id="A0A194X5V0"/>
<dbReference type="Pfam" id="PF03537">
    <property type="entry name" value="Glyco_hydro_114"/>
    <property type="match status" value="1"/>
</dbReference>
<dbReference type="GO" id="GO:0004557">
    <property type="term" value="F:alpha-galactosidase activity"/>
    <property type="evidence" value="ECO:0007669"/>
    <property type="project" value="UniProtKB-EC"/>
</dbReference>
<protein>
    <recommendedName>
        <fullName evidence="2">alpha-galactosidase</fullName>
        <ecNumber evidence="2">3.2.1.22</ecNumber>
    </recommendedName>
</protein>
<evidence type="ECO:0000256" key="2">
    <source>
        <dbReference type="ARBA" id="ARBA00012755"/>
    </source>
</evidence>
<feature type="non-terminal residue" evidence="4">
    <location>
        <position position="1"/>
    </location>
</feature>
<reference evidence="4 5" key="1">
    <citation type="submission" date="2015-10" db="EMBL/GenBank/DDBJ databases">
        <title>Full genome of DAOMC 229536 Phialocephala scopiformis, a fungal endophyte of spruce producing the potent anti-insectan compound rugulosin.</title>
        <authorList>
            <consortium name="DOE Joint Genome Institute"/>
            <person name="Walker A.K."/>
            <person name="Frasz S.L."/>
            <person name="Seifert K.A."/>
            <person name="Miller J.D."/>
            <person name="Mondo S.J."/>
            <person name="Labutti K."/>
            <person name="Lipzen A."/>
            <person name="Dockter R."/>
            <person name="Kennedy M."/>
            <person name="Grigoriev I.V."/>
            <person name="Spatafora J.W."/>
        </authorList>
    </citation>
    <scope>NUCLEOTIDE SEQUENCE [LARGE SCALE GENOMIC DNA]</scope>
    <source>
        <strain evidence="4 5">CBS 120377</strain>
    </source>
</reference>
<feature type="non-terminal residue" evidence="4">
    <location>
        <position position="243"/>
    </location>
</feature>
<dbReference type="OrthoDB" id="2108802at2759"/>
<dbReference type="SUPFAM" id="SSF51445">
    <property type="entry name" value="(Trans)glycosidases"/>
    <property type="match status" value="1"/>
</dbReference>
<name>A0A194X5V0_MOLSC</name>
<feature type="domain" description="Glycoside-hydrolase family GH114 TIM-barrel" evidence="3">
    <location>
        <begin position="13"/>
        <end position="238"/>
    </location>
</feature>
<dbReference type="InParanoid" id="A0A194X5V0"/>
<dbReference type="InterPro" id="IPR017853">
    <property type="entry name" value="GH"/>
</dbReference>
<evidence type="ECO:0000259" key="3">
    <source>
        <dbReference type="Pfam" id="PF03537"/>
    </source>
</evidence>
<dbReference type="GeneID" id="28818197"/>
<keyword evidence="5" id="KW-1185">Reference proteome</keyword>
<proteinExistence type="predicted"/>